<accession>A0A803PKG6</accession>
<reference evidence="2" key="2">
    <citation type="submission" date="2021-03" db="UniProtKB">
        <authorList>
            <consortium name="EnsemblPlants"/>
        </authorList>
    </citation>
    <scope>IDENTIFICATION</scope>
</reference>
<sequence>MIKIDLRKAYDTIDWDFLEEMLTAFEFPLQFIQLIMNCIRTPKFSLLLNGSMCGFFEENRGLRQEDPMSPLLFVLSKEYLSRIFMKIGEWPGFKFHDRCTSLKLNHLCFADDLLVFCNGDFISAMLMLKGVKLFSSTSGFEPNVQKTSVYCSRMPELEVHRI</sequence>
<dbReference type="InterPro" id="IPR043502">
    <property type="entry name" value="DNA/RNA_pol_sf"/>
</dbReference>
<protein>
    <recommendedName>
        <fullName evidence="1">Reverse transcriptase domain-containing protein</fullName>
    </recommendedName>
</protein>
<proteinExistence type="predicted"/>
<dbReference type="OMA" id="ISIRFIM"/>
<feature type="domain" description="Reverse transcriptase" evidence="1">
    <location>
        <begin position="1"/>
        <end position="162"/>
    </location>
</feature>
<dbReference type="SUPFAM" id="SSF56672">
    <property type="entry name" value="DNA/RNA polymerases"/>
    <property type="match status" value="1"/>
</dbReference>
<dbReference type="Proteomes" id="UP000596661">
    <property type="component" value="Chromosome 5"/>
</dbReference>
<dbReference type="PANTHER" id="PTHR33116:SF84">
    <property type="entry name" value="RNA-DIRECTED DNA POLYMERASE"/>
    <property type="match status" value="1"/>
</dbReference>
<dbReference type="Gramene" id="evm.model.05.1218">
    <property type="protein sequence ID" value="cds.evm.model.05.1218"/>
    <property type="gene ID" value="evm.TU.05.1218"/>
</dbReference>
<evidence type="ECO:0000313" key="2">
    <source>
        <dbReference type="EnsemblPlants" id="cds.evm.model.05.1218"/>
    </source>
</evidence>
<dbReference type="EMBL" id="UZAU01000506">
    <property type="status" value="NOT_ANNOTATED_CDS"/>
    <property type="molecule type" value="Genomic_DNA"/>
</dbReference>
<dbReference type="PROSITE" id="PS50878">
    <property type="entry name" value="RT_POL"/>
    <property type="match status" value="1"/>
</dbReference>
<dbReference type="PANTHER" id="PTHR33116">
    <property type="entry name" value="REVERSE TRANSCRIPTASE ZINC-BINDING DOMAIN-CONTAINING PROTEIN-RELATED-RELATED"/>
    <property type="match status" value="1"/>
</dbReference>
<name>A0A803PKG6_CANSA</name>
<dbReference type="EnsemblPlants" id="evm.model.05.1218">
    <property type="protein sequence ID" value="cds.evm.model.05.1218"/>
    <property type="gene ID" value="evm.TU.05.1218"/>
</dbReference>
<dbReference type="AlphaFoldDB" id="A0A803PKG6"/>
<evidence type="ECO:0000313" key="3">
    <source>
        <dbReference type="Proteomes" id="UP000596661"/>
    </source>
</evidence>
<dbReference type="InterPro" id="IPR000477">
    <property type="entry name" value="RT_dom"/>
</dbReference>
<organism evidence="2 3">
    <name type="scientific">Cannabis sativa</name>
    <name type="common">Hemp</name>
    <name type="synonym">Marijuana</name>
    <dbReference type="NCBI Taxonomy" id="3483"/>
    <lineage>
        <taxon>Eukaryota</taxon>
        <taxon>Viridiplantae</taxon>
        <taxon>Streptophyta</taxon>
        <taxon>Embryophyta</taxon>
        <taxon>Tracheophyta</taxon>
        <taxon>Spermatophyta</taxon>
        <taxon>Magnoliopsida</taxon>
        <taxon>eudicotyledons</taxon>
        <taxon>Gunneridae</taxon>
        <taxon>Pentapetalae</taxon>
        <taxon>rosids</taxon>
        <taxon>fabids</taxon>
        <taxon>Rosales</taxon>
        <taxon>Cannabaceae</taxon>
        <taxon>Cannabis</taxon>
    </lineage>
</organism>
<reference evidence="2" key="1">
    <citation type="submission" date="2018-11" db="EMBL/GenBank/DDBJ databases">
        <authorList>
            <person name="Grassa J C."/>
        </authorList>
    </citation>
    <scope>NUCLEOTIDE SEQUENCE [LARGE SCALE GENOMIC DNA]</scope>
</reference>
<dbReference type="Pfam" id="PF00078">
    <property type="entry name" value="RVT_1"/>
    <property type="match status" value="1"/>
</dbReference>
<evidence type="ECO:0000259" key="1">
    <source>
        <dbReference type="PROSITE" id="PS50878"/>
    </source>
</evidence>
<keyword evidence="3" id="KW-1185">Reference proteome</keyword>